<dbReference type="NCBIfam" id="NF007126">
    <property type="entry name" value="PRK09567.1"/>
    <property type="match status" value="1"/>
</dbReference>
<keyword evidence="4" id="KW-0479">Metal-binding</keyword>
<dbReference type="PANTHER" id="PTHR32439">
    <property type="entry name" value="FERREDOXIN--NITRITE REDUCTASE, CHLOROPLASTIC"/>
    <property type="match status" value="1"/>
</dbReference>
<evidence type="ECO:0000313" key="10">
    <source>
        <dbReference type="EMBL" id="XBY43330.1"/>
    </source>
</evidence>
<sequence length="611" mass="65456">MTTPATMGPAPFDDEQKRYLEGFVSGVNAARIARGAGPLGAIGATKPAGPGVPTGPDAPHLIAQAKVEAAGRKLAAQEIAKRDEHPLDAYLRLKTDARAGKFPKPMDDFRWRFHGLFYVAPAQDSFMCRLKIPNGIVSHWQFRAVADLARRFGGGYTHVTTRANLQIREIPAAAGPDLIEGLYAAGLAPKGSGSDNIRNVTGSATAGIDPRELLDTRPHAIDWHQHVINSRTLMGLPRKFNVAFDGGGPIPVLEDTNDIAFQAVAVKDGFGVEPGIWYRLALGGITGHKDFARDTGVVVRPDEATAVADAIVRVYIDHGDRTDRKKARFKYVLDTFGFDKVLSLTEEKLGRPLLRVPTQAVAPRENHDRFGHVGVHPQAQPGLNWIGVVLPVGKLTCAQMDAIAAIAQELGDGDIRLTVWQNLLISGVADDKLDAALARIAAIGLSHEATSVRAGLVACTGNRGCKFASADTKGHALQIADWLDARVALDQPLNIHVTGCHHSCAQHYIGDIGLISTRVAIDPDGEDTVEGYHILVGGGFGSDAAIAREIYASVPATDCPAQIEALVRAYLVHRAGPPESFHAFTARHDVETLKRLAARASETLPTREAAE</sequence>
<feature type="domain" description="Nitrite/sulphite reductase 4Fe-4S" evidence="8">
    <location>
        <begin position="456"/>
        <end position="571"/>
    </location>
</feature>
<dbReference type="InterPro" id="IPR036136">
    <property type="entry name" value="Nit/Sulf_reduc_fer-like_dom_sf"/>
</dbReference>
<name>A0AAU7X6W4_9HYPH</name>
<accession>A0AAU7X6W4</accession>
<dbReference type="GO" id="GO:0051539">
    <property type="term" value="F:4 iron, 4 sulfur cluster binding"/>
    <property type="evidence" value="ECO:0007669"/>
    <property type="project" value="UniProtKB-KW"/>
</dbReference>
<evidence type="ECO:0000259" key="9">
    <source>
        <dbReference type="Pfam" id="PF03460"/>
    </source>
</evidence>
<evidence type="ECO:0000256" key="2">
    <source>
        <dbReference type="ARBA" id="ARBA00022485"/>
    </source>
</evidence>
<proteinExistence type="inferred from homology"/>
<evidence type="ECO:0000256" key="7">
    <source>
        <dbReference type="ARBA" id="ARBA00023014"/>
    </source>
</evidence>
<dbReference type="GO" id="GO:0020037">
    <property type="term" value="F:heme binding"/>
    <property type="evidence" value="ECO:0007669"/>
    <property type="project" value="InterPro"/>
</dbReference>
<dbReference type="PRINTS" id="PR00397">
    <property type="entry name" value="SIROHAEM"/>
</dbReference>
<dbReference type="GO" id="GO:0046872">
    <property type="term" value="F:metal ion binding"/>
    <property type="evidence" value="ECO:0007669"/>
    <property type="project" value="UniProtKB-KW"/>
</dbReference>
<dbReference type="InterPro" id="IPR005117">
    <property type="entry name" value="NiRdtase/SiRdtase_haem-b_fer"/>
</dbReference>
<keyword evidence="2" id="KW-0004">4Fe-4S</keyword>
<keyword evidence="6" id="KW-0408">Iron</keyword>
<gene>
    <name evidence="10" type="ORF">ABS361_14665</name>
</gene>
<dbReference type="InterPro" id="IPR012798">
    <property type="entry name" value="Cbl_synth_CobG-like"/>
</dbReference>
<evidence type="ECO:0000259" key="8">
    <source>
        <dbReference type="Pfam" id="PF01077"/>
    </source>
</evidence>
<dbReference type="InterPro" id="IPR051329">
    <property type="entry name" value="NIR_SIR_4Fe-4S"/>
</dbReference>
<feature type="domain" description="Nitrite/Sulfite reductase ferredoxin-like" evidence="9">
    <location>
        <begin position="124"/>
        <end position="184"/>
    </location>
</feature>
<dbReference type="InterPro" id="IPR006067">
    <property type="entry name" value="NO2/SO3_Rdtase_4Fe4S_dom"/>
</dbReference>
<dbReference type="InterPro" id="IPR045854">
    <property type="entry name" value="NO2/SO3_Rdtase_4Fe4S_sf"/>
</dbReference>
<evidence type="ECO:0000256" key="5">
    <source>
        <dbReference type="ARBA" id="ARBA00023002"/>
    </source>
</evidence>
<dbReference type="Gene3D" id="3.90.480.10">
    <property type="entry name" value="Sulfite Reductase Hemoprotein,Domain 2"/>
    <property type="match status" value="1"/>
</dbReference>
<dbReference type="SUPFAM" id="SSF55124">
    <property type="entry name" value="Nitrite/Sulfite reductase N-terminal domain-like"/>
    <property type="match status" value="2"/>
</dbReference>
<feature type="domain" description="Nitrite/sulphite reductase 4Fe-4S" evidence="8">
    <location>
        <begin position="194"/>
        <end position="352"/>
    </location>
</feature>
<protein>
    <submittedName>
        <fullName evidence="10">NirA family protein</fullName>
    </submittedName>
</protein>
<dbReference type="Pfam" id="PF03460">
    <property type="entry name" value="NIR_SIR_ferr"/>
    <property type="match status" value="2"/>
</dbReference>
<dbReference type="NCBIfam" id="TIGR02435">
    <property type="entry name" value="CobG"/>
    <property type="match status" value="1"/>
</dbReference>
<keyword evidence="5" id="KW-0560">Oxidoreductase</keyword>
<reference evidence="10" key="1">
    <citation type="submission" date="2024-06" db="EMBL/GenBank/DDBJ databases">
        <title>Methylostella associata gen. nov., sp. nov., a novel Ancalomicrobiaceae-affiliated facultatively methylotrophic bacteria that feed on methanotrophs of the genus Methylococcus.</title>
        <authorList>
            <person name="Saltykova V."/>
            <person name="Danilova O.V."/>
            <person name="Oshkin I.Y."/>
            <person name="Belova S.E."/>
            <person name="Pimenov N.V."/>
            <person name="Dedysh S.N."/>
        </authorList>
    </citation>
    <scope>NUCLEOTIDE SEQUENCE</scope>
    <source>
        <strain evidence="10">S20</strain>
    </source>
</reference>
<dbReference type="Gene3D" id="3.30.413.10">
    <property type="entry name" value="Sulfite Reductase Hemoprotein, domain 1"/>
    <property type="match status" value="2"/>
</dbReference>
<evidence type="ECO:0000256" key="1">
    <source>
        <dbReference type="ARBA" id="ARBA00010429"/>
    </source>
</evidence>
<dbReference type="KEGG" id="mflg:ABS361_14665"/>
<evidence type="ECO:0000256" key="6">
    <source>
        <dbReference type="ARBA" id="ARBA00023004"/>
    </source>
</evidence>
<organism evidence="10">
    <name type="scientific">Methyloraptor flagellatus</name>
    <dbReference type="NCBI Taxonomy" id="3162530"/>
    <lineage>
        <taxon>Bacteria</taxon>
        <taxon>Pseudomonadati</taxon>
        <taxon>Pseudomonadota</taxon>
        <taxon>Alphaproteobacteria</taxon>
        <taxon>Hyphomicrobiales</taxon>
        <taxon>Ancalomicrobiaceae</taxon>
        <taxon>Methyloraptor</taxon>
    </lineage>
</organism>
<dbReference type="Pfam" id="PF01077">
    <property type="entry name" value="NIR_SIR"/>
    <property type="match status" value="2"/>
</dbReference>
<dbReference type="PROSITE" id="PS00365">
    <property type="entry name" value="NIR_SIR"/>
    <property type="match status" value="1"/>
</dbReference>
<dbReference type="InterPro" id="IPR006066">
    <property type="entry name" value="NO2/SO3_Rdtase_FeS/sirohaem_BS"/>
</dbReference>
<dbReference type="EMBL" id="CP158568">
    <property type="protein sequence ID" value="XBY43330.1"/>
    <property type="molecule type" value="Genomic_DNA"/>
</dbReference>
<keyword evidence="3" id="KW-0349">Heme</keyword>
<dbReference type="AlphaFoldDB" id="A0AAU7X6W4"/>
<evidence type="ECO:0000256" key="4">
    <source>
        <dbReference type="ARBA" id="ARBA00022723"/>
    </source>
</evidence>
<dbReference type="GO" id="GO:0016491">
    <property type="term" value="F:oxidoreductase activity"/>
    <property type="evidence" value="ECO:0007669"/>
    <property type="project" value="UniProtKB-KW"/>
</dbReference>
<evidence type="ECO:0000256" key="3">
    <source>
        <dbReference type="ARBA" id="ARBA00022617"/>
    </source>
</evidence>
<keyword evidence="7" id="KW-0411">Iron-sulfur</keyword>
<comment type="similarity">
    <text evidence="1">Belongs to the nitrite and sulfite reductase 4Fe-4S domain family.</text>
</comment>
<dbReference type="RefSeq" id="WP_407048430.1">
    <property type="nucleotide sequence ID" value="NZ_CP158568.1"/>
</dbReference>
<dbReference type="SUPFAM" id="SSF56014">
    <property type="entry name" value="Nitrite and sulphite reductase 4Fe-4S domain-like"/>
    <property type="match status" value="2"/>
</dbReference>
<dbReference type="PANTHER" id="PTHR32439:SF0">
    <property type="entry name" value="FERREDOXIN--NITRITE REDUCTASE, CHLOROPLASTIC"/>
    <property type="match status" value="1"/>
</dbReference>
<feature type="domain" description="Nitrite/Sulfite reductase ferredoxin-like" evidence="9">
    <location>
        <begin position="376"/>
        <end position="442"/>
    </location>
</feature>